<keyword evidence="3" id="KW-1185">Reference proteome</keyword>
<dbReference type="EMBL" id="AP027732">
    <property type="protein sequence ID" value="BDZ49227.1"/>
    <property type="molecule type" value="Genomic_DNA"/>
</dbReference>
<evidence type="ECO:0008006" key="4">
    <source>
        <dbReference type="Google" id="ProtNLM"/>
    </source>
</evidence>
<dbReference type="Gene3D" id="1.20.1250.20">
    <property type="entry name" value="MFS general substrate transporter like domains"/>
    <property type="match status" value="1"/>
</dbReference>
<accession>A0ABM8GLD3</accession>
<sequence length="159" mass="17117">MNGNSLPTAPPVRPVKPGDVAREHLDHPDTLRAFRAVKAWILVYLGIGVIALVVTVLLRNDSAEVNANVWSRSAGVVVSAGLLYGFAVLASRGRRWAYRRLRIVSIVVPIAIAAIVISPGFPLWMRLEQVVCGLVVIGLAVAINGRHLRSLFTAAAPQN</sequence>
<dbReference type="Proteomes" id="UP001321486">
    <property type="component" value="Chromosome"/>
</dbReference>
<dbReference type="RefSeq" id="WP_286346058.1">
    <property type="nucleotide sequence ID" value="NZ_AP027732.1"/>
</dbReference>
<keyword evidence="1" id="KW-0472">Membrane</keyword>
<feature type="transmembrane region" description="Helical" evidence="1">
    <location>
        <begin position="101"/>
        <end position="121"/>
    </location>
</feature>
<keyword evidence="1" id="KW-1133">Transmembrane helix</keyword>
<feature type="transmembrane region" description="Helical" evidence="1">
    <location>
        <begin position="39"/>
        <end position="58"/>
    </location>
</feature>
<protein>
    <recommendedName>
        <fullName evidence="4">Integral membrane protein</fullName>
    </recommendedName>
</protein>
<name>A0ABM8GLD3_9MICO</name>
<organism evidence="2 3">
    <name type="scientific">Frondihabitans sucicola</name>
    <dbReference type="NCBI Taxonomy" id="1268041"/>
    <lineage>
        <taxon>Bacteria</taxon>
        <taxon>Bacillati</taxon>
        <taxon>Actinomycetota</taxon>
        <taxon>Actinomycetes</taxon>
        <taxon>Micrococcales</taxon>
        <taxon>Microbacteriaceae</taxon>
        <taxon>Frondihabitans</taxon>
    </lineage>
</organism>
<proteinExistence type="predicted"/>
<evidence type="ECO:0000313" key="2">
    <source>
        <dbReference type="EMBL" id="BDZ49227.1"/>
    </source>
</evidence>
<gene>
    <name evidence="2" type="ORF">GCM10025867_14680</name>
</gene>
<dbReference type="InterPro" id="IPR036259">
    <property type="entry name" value="MFS_trans_sf"/>
</dbReference>
<evidence type="ECO:0000256" key="1">
    <source>
        <dbReference type="SAM" id="Phobius"/>
    </source>
</evidence>
<feature type="transmembrane region" description="Helical" evidence="1">
    <location>
        <begin position="70"/>
        <end position="89"/>
    </location>
</feature>
<reference evidence="3" key="1">
    <citation type="journal article" date="2019" name="Int. J. Syst. Evol. Microbiol.">
        <title>The Global Catalogue of Microorganisms (GCM) 10K type strain sequencing project: providing services to taxonomists for standard genome sequencing and annotation.</title>
        <authorList>
            <consortium name="The Broad Institute Genomics Platform"/>
            <consortium name="The Broad Institute Genome Sequencing Center for Infectious Disease"/>
            <person name="Wu L."/>
            <person name="Ma J."/>
        </authorList>
    </citation>
    <scope>NUCLEOTIDE SEQUENCE [LARGE SCALE GENOMIC DNA]</scope>
    <source>
        <strain evidence="3">NBRC 108728</strain>
    </source>
</reference>
<keyword evidence="1" id="KW-0812">Transmembrane</keyword>
<feature type="transmembrane region" description="Helical" evidence="1">
    <location>
        <begin position="127"/>
        <end position="145"/>
    </location>
</feature>
<evidence type="ECO:0000313" key="3">
    <source>
        <dbReference type="Proteomes" id="UP001321486"/>
    </source>
</evidence>